<geneLocation type="plasmid" evidence="2">
    <name>ECO37P2</name>
</geneLocation>
<feature type="domain" description="Bacterial mobilisation" evidence="1">
    <location>
        <begin position="78"/>
        <end position="98"/>
    </location>
</feature>
<organism evidence="2">
    <name type="scientific">Escherichia coli</name>
    <dbReference type="NCBI Taxonomy" id="562"/>
    <lineage>
        <taxon>Bacteria</taxon>
        <taxon>Pseudomonadati</taxon>
        <taxon>Pseudomonadota</taxon>
        <taxon>Gammaproteobacteria</taxon>
        <taxon>Enterobacterales</taxon>
        <taxon>Enterobacteriaceae</taxon>
        <taxon>Escherichia</taxon>
    </lineage>
</organism>
<dbReference type="RefSeq" id="WP_073535420.1">
    <property type="nucleotide sequence ID" value="NZ_BFNT01000033.1"/>
</dbReference>
<keyword evidence="2" id="KW-0614">Plasmid</keyword>
<evidence type="ECO:0000313" key="2">
    <source>
        <dbReference type="EMBL" id="ANI75639.1"/>
    </source>
</evidence>
<dbReference type="GO" id="GO:0006355">
    <property type="term" value="P:regulation of DNA-templated transcription"/>
    <property type="evidence" value="ECO:0007669"/>
    <property type="project" value="InterPro"/>
</dbReference>
<reference evidence="2" key="1">
    <citation type="submission" date="2016-03" db="EMBL/GenBank/DDBJ databases">
        <title>Resistome analysis of KPC-2-producing Escherichia coli ST224 strain isolated in Brazil using whole genome sequencing.</title>
        <authorList>
            <person name="Rossi I.G."/>
            <person name="Araujo B.F."/>
            <person name="Cerdeira L.T."/>
            <person name="Campos P.A."/>
            <person name="Royer S."/>
            <person name="Ferreira M.L."/>
            <person name="Batistao D.W.F."/>
            <person name="Souza T.A."/>
            <person name="Vancan S.I.S."/>
            <person name="Lincopan N."/>
            <person name="Gontijo-Filho P.P."/>
            <person name="Ribas R.M."/>
        </authorList>
    </citation>
    <scope>NUCLEOTIDE SEQUENCE</scope>
    <source>
        <strain evidence="2">ECO37</strain>
        <plasmid evidence="2">ECO37P2</plasmid>
    </source>
</reference>
<name>A0A191T959_ECOLX</name>
<proteinExistence type="predicted"/>
<sequence>MQENETKKNKSTVVLSLRVPESEAAMYDAMCKDANLSRSELLRAIIKTKTNGGGVVINAPQKKVKNPDYSKLIFYYNKASNNINQIAKKINSAFAAKIISEEAMLSGIKVLQGIEKLLEMGLENGNHKG</sequence>
<accession>A0A191T959</accession>
<dbReference type="EMBL" id="KU963390">
    <property type="protein sequence ID" value="ANI75639.1"/>
    <property type="molecule type" value="Genomic_DNA"/>
</dbReference>
<evidence type="ECO:0000259" key="1">
    <source>
        <dbReference type="Pfam" id="PF05713"/>
    </source>
</evidence>
<protein>
    <submittedName>
        <fullName evidence="2">Relaxosome protein</fullName>
    </submittedName>
</protein>
<dbReference type="AlphaFoldDB" id="A0A191T959"/>
<dbReference type="Pfam" id="PF05713">
    <property type="entry name" value="MobC"/>
    <property type="match status" value="1"/>
</dbReference>
<dbReference type="InterPro" id="IPR008687">
    <property type="entry name" value="MobC"/>
</dbReference>